<keyword evidence="2" id="KW-1185">Reference proteome</keyword>
<reference evidence="2" key="1">
    <citation type="journal article" date="2019" name="Int. J. Syst. Evol. Microbiol.">
        <title>The Global Catalogue of Microorganisms (GCM) 10K type strain sequencing project: providing services to taxonomists for standard genome sequencing and annotation.</title>
        <authorList>
            <consortium name="The Broad Institute Genomics Platform"/>
            <consortium name="The Broad Institute Genome Sequencing Center for Infectious Disease"/>
            <person name="Wu L."/>
            <person name="Ma J."/>
        </authorList>
    </citation>
    <scope>NUCLEOTIDE SEQUENCE [LARGE SCALE GENOMIC DNA]</scope>
    <source>
        <strain evidence="2">JCM 12165</strain>
    </source>
</reference>
<organism evidence="1 2">
    <name type="scientific">Pseudonocardia aurantiaca</name>
    <dbReference type="NCBI Taxonomy" id="75290"/>
    <lineage>
        <taxon>Bacteria</taxon>
        <taxon>Bacillati</taxon>
        <taxon>Actinomycetota</taxon>
        <taxon>Actinomycetes</taxon>
        <taxon>Pseudonocardiales</taxon>
        <taxon>Pseudonocardiaceae</taxon>
        <taxon>Pseudonocardia</taxon>
    </lineage>
</organism>
<dbReference type="Proteomes" id="UP001597145">
    <property type="component" value="Unassembled WGS sequence"/>
</dbReference>
<dbReference type="InterPro" id="IPR001753">
    <property type="entry name" value="Enoyl-CoA_hydra/iso"/>
</dbReference>
<comment type="caution">
    <text evidence="1">The sequence shown here is derived from an EMBL/GenBank/DDBJ whole genome shotgun (WGS) entry which is preliminary data.</text>
</comment>
<dbReference type="SUPFAM" id="SSF52096">
    <property type="entry name" value="ClpP/crotonase"/>
    <property type="match status" value="1"/>
</dbReference>
<evidence type="ECO:0000313" key="2">
    <source>
        <dbReference type="Proteomes" id="UP001597145"/>
    </source>
</evidence>
<accession>A0ABW4FY61</accession>
<sequence length="97" mass="10731">MSRGGARRLGSVPGLVTEVHEPNALLPAALAKAQRIATRALLSVKAAKAAVTQACELNFEQGQSLQTTKFIEMYRTEDHQKALRAFFEKRDGTYSRR</sequence>
<dbReference type="InterPro" id="IPR029045">
    <property type="entry name" value="ClpP/crotonase-like_dom_sf"/>
</dbReference>
<dbReference type="Pfam" id="PF00378">
    <property type="entry name" value="ECH_1"/>
    <property type="match status" value="1"/>
</dbReference>
<evidence type="ECO:0000313" key="1">
    <source>
        <dbReference type="EMBL" id="MFD1534931.1"/>
    </source>
</evidence>
<gene>
    <name evidence="1" type="ORF">ACFSCY_36510</name>
</gene>
<name>A0ABW4FY61_9PSEU</name>
<proteinExistence type="predicted"/>
<protein>
    <submittedName>
        <fullName evidence="1">Enoyl-CoA hydratase/isomerase family protein</fullName>
    </submittedName>
</protein>
<dbReference type="Gene3D" id="3.90.226.10">
    <property type="entry name" value="2-enoyl-CoA Hydratase, Chain A, domain 1"/>
    <property type="match status" value="1"/>
</dbReference>
<dbReference type="RefSeq" id="WP_343982671.1">
    <property type="nucleotide sequence ID" value="NZ_BAAAJG010000015.1"/>
</dbReference>
<dbReference type="EMBL" id="JBHUCP010000047">
    <property type="protein sequence ID" value="MFD1534931.1"/>
    <property type="molecule type" value="Genomic_DNA"/>
</dbReference>